<organism evidence="1">
    <name type="scientific">Timema monikensis</name>
    <dbReference type="NCBI Taxonomy" id="170555"/>
    <lineage>
        <taxon>Eukaryota</taxon>
        <taxon>Metazoa</taxon>
        <taxon>Ecdysozoa</taxon>
        <taxon>Arthropoda</taxon>
        <taxon>Hexapoda</taxon>
        <taxon>Insecta</taxon>
        <taxon>Pterygota</taxon>
        <taxon>Neoptera</taxon>
        <taxon>Polyneoptera</taxon>
        <taxon>Phasmatodea</taxon>
        <taxon>Timematodea</taxon>
        <taxon>Timematoidea</taxon>
        <taxon>Timematidae</taxon>
        <taxon>Timema</taxon>
    </lineage>
</organism>
<protein>
    <submittedName>
        <fullName evidence="1">Uncharacterized protein</fullName>
    </submittedName>
</protein>
<gene>
    <name evidence="1" type="ORF">TMSB3V08_LOCUS10897</name>
</gene>
<accession>A0A7R9EK95</accession>
<reference evidence="1" key="1">
    <citation type="submission" date="2020-11" db="EMBL/GenBank/DDBJ databases">
        <authorList>
            <person name="Tran Van P."/>
        </authorList>
    </citation>
    <scope>NUCLEOTIDE SEQUENCE</scope>
</reference>
<proteinExistence type="predicted"/>
<name>A0A7R9EK95_9NEOP</name>
<evidence type="ECO:0000313" key="1">
    <source>
        <dbReference type="EMBL" id="CAD7434243.1"/>
    </source>
</evidence>
<dbReference type="EMBL" id="OB797315">
    <property type="protein sequence ID" value="CAD7434243.1"/>
    <property type="molecule type" value="Genomic_DNA"/>
</dbReference>
<dbReference type="AlphaFoldDB" id="A0A7R9EK95"/>
<sequence>MAEEEPSLSTLDWDSNPNLVVTFCPVYCESGKLINSSNPGQKKNKTSLTLAEHWELVNNDIDVGLLEYLQQVEARAEAYLISNFIVWYQDVPGAMYGREEWMFPDTNTMLRYIILQVWLKRKHGSFKQTSEPLNSKLKKGLTRWFNAANPSAAALADFLVHHLISLKEEHMLQHQEVAAGLDGWVVGLTTSTILSDVSSIQQMCPSPSDLLIYSE</sequence>